<name>A0A059DE77_EUCGR</name>
<proteinExistence type="predicted"/>
<evidence type="ECO:0000256" key="1">
    <source>
        <dbReference type="SAM" id="MobiDB-lite"/>
    </source>
</evidence>
<dbReference type="Gramene" id="KCW88525">
    <property type="protein sequence ID" value="KCW88525"/>
    <property type="gene ID" value="EUGRSUZ_A00905"/>
</dbReference>
<organism evidence="2">
    <name type="scientific">Eucalyptus grandis</name>
    <name type="common">Flooded gum</name>
    <dbReference type="NCBI Taxonomy" id="71139"/>
    <lineage>
        <taxon>Eukaryota</taxon>
        <taxon>Viridiplantae</taxon>
        <taxon>Streptophyta</taxon>
        <taxon>Embryophyta</taxon>
        <taxon>Tracheophyta</taxon>
        <taxon>Spermatophyta</taxon>
        <taxon>Magnoliopsida</taxon>
        <taxon>eudicotyledons</taxon>
        <taxon>Gunneridae</taxon>
        <taxon>Pentapetalae</taxon>
        <taxon>rosids</taxon>
        <taxon>malvids</taxon>
        <taxon>Myrtales</taxon>
        <taxon>Myrtaceae</taxon>
        <taxon>Myrtoideae</taxon>
        <taxon>Eucalypteae</taxon>
        <taxon>Eucalyptus</taxon>
    </lineage>
</organism>
<gene>
    <name evidence="2" type="ORF">EUGRSUZ_A00905</name>
</gene>
<feature type="region of interest" description="Disordered" evidence="1">
    <location>
        <begin position="70"/>
        <end position="97"/>
    </location>
</feature>
<dbReference type="AlphaFoldDB" id="A0A059DE77"/>
<reference evidence="2" key="1">
    <citation type="submission" date="2013-07" db="EMBL/GenBank/DDBJ databases">
        <title>The genome of Eucalyptus grandis.</title>
        <authorList>
            <person name="Schmutz J."/>
            <person name="Hayes R."/>
            <person name="Myburg A."/>
            <person name="Tuskan G."/>
            <person name="Grattapaglia D."/>
            <person name="Rokhsar D.S."/>
        </authorList>
    </citation>
    <scope>NUCLEOTIDE SEQUENCE</scope>
    <source>
        <tissue evidence="2">Leaf extractions</tissue>
    </source>
</reference>
<accession>A0A059DE77</accession>
<evidence type="ECO:0000313" key="2">
    <source>
        <dbReference type="EMBL" id="KCW88525.1"/>
    </source>
</evidence>
<dbReference type="EMBL" id="KK198753">
    <property type="protein sequence ID" value="KCW88525.1"/>
    <property type="molecule type" value="Genomic_DNA"/>
</dbReference>
<dbReference type="InParanoid" id="A0A059DE77"/>
<protein>
    <submittedName>
        <fullName evidence="2">Uncharacterized protein</fullName>
    </submittedName>
</protein>
<sequence>MGLWRGGGTRVGGVWTPRHSEGGSGLLLLPPFPLPPSYFNHLFFQIHSPPPPPPSITIVIAIINPSPLPPRHSPALRRKTERDELSTARSETPPAHLPHSKAISLSLSLIPLWLFVDRYALCRRAAAAAACAELCVPSRVSGGGFPDSDRRRDGRHRPSRASACACCVAASCLVFARREHGRGRSPVIARSDRSRRVERGSLIHFSDTFTRTGSSFFDPTRSIVCSTDSLLHRRMFANQTASPHAISRFSRRSPPSLHFWKTVRCSHTSFRFLRPYEHI</sequence>